<name>A0A9D1JLW1_9BACT</name>
<reference evidence="1" key="1">
    <citation type="submission" date="2020-10" db="EMBL/GenBank/DDBJ databases">
        <authorList>
            <person name="Gilroy R."/>
        </authorList>
    </citation>
    <scope>NUCLEOTIDE SEQUENCE</scope>
    <source>
        <strain evidence="1">6276</strain>
    </source>
</reference>
<evidence type="ECO:0000313" key="2">
    <source>
        <dbReference type="Proteomes" id="UP000823928"/>
    </source>
</evidence>
<organism evidence="1 2">
    <name type="scientific">Candidatus Scatousia excrementigallinarum</name>
    <dbReference type="NCBI Taxonomy" id="2840935"/>
    <lineage>
        <taxon>Bacteria</taxon>
        <taxon>Candidatus Scatousia</taxon>
    </lineage>
</organism>
<gene>
    <name evidence="1" type="ORF">IAC10_01290</name>
</gene>
<dbReference type="Proteomes" id="UP000823928">
    <property type="component" value="Unassembled WGS sequence"/>
</dbReference>
<accession>A0A9D1JLW1</accession>
<proteinExistence type="predicted"/>
<evidence type="ECO:0000313" key="1">
    <source>
        <dbReference type="EMBL" id="HIS35253.1"/>
    </source>
</evidence>
<protein>
    <submittedName>
        <fullName evidence="1">Uncharacterized protein</fullName>
    </submittedName>
</protein>
<comment type="caution">
    <text evidence="1">The sequence shown here is derived from an EMBL/GenBank/DDBJ whole genome shotgun (WGS) entry which is preliminary data.</text>
</comment>
<sequence length="108" mass="12845">MKSLLKYFKYLDNEYQMHIIDSYLKGSFPYAIWSNGKKNIKIVFDFTDTNPIHIFIYDASDRAMYSYQEFADEFKYYPKSNKDINGYIKVASEKFYGILKQNKSILLG</sequence>
<dbReference type="AlphaFoldDB" id="A0A9D1JLW1"/>
<reference evidence="1" key="2">
    <citation type="journal article" date="2021" name="PeerJ">
        <title>Extensive microbial diversity within the chicken gut microbiome revealed by metagenomics and culture.</title>
        <authorList>
            <person name="Gilroy R."/>
            <person name="Ravi A."/>
            <person name="Getino M."/>
            <person name="Pursley I."/>
            <person name="Horton D.L."/>
            <person name="Alikhan N.F."/>
            <person name="Baker D."/>
            <person name="Gharbi K."/>
            <person name="Hall N."/>
            <person name="Watson M."/>
            <person name="Adriaenssens E.M."/>
            <person name="Foster-Nyarko E."/>
            <person name="Jarju S."/>
            <person name="Secka A."/>
            <person name="Antonio M."/>
            <person name="Oren A."/>
            <person name="Chaudhuri R.R."/>
            <person name="La Ragione R."/>
            <person name="Hildebrand F."/>
            <person name="Pallen M.J."/>
        </authorList>
    </citation>
    <scope>NUCLEOTIDE SEQUENCE</scope>
    <source>
        <strain evidence="1">6276</strain>
    </source>
</reference>
<dbReference type="EMBL" id="DVIU01000026">
    <property type="protein sequence ID" value="HIS35253.1"/>
    <property type="molecule type" value="Genomic_DNA"/>
</dbReference>